<evidence type="ECO:0000313" key="3">
    <source>
        <dbReference type="Proteomes" id="UP000685013"/>
    </source>
</evidence>
<dbReference type="InterPro" id="IPR044552">
    <property type="entry name" value="GLIP1-5/GLL25"/>
</dbReference>
<dbReference type="EMBL" id="JAGKQH010000014">
    <property type="protein sequence ID" value="KAG6581784.1"/>
    <property type="molecule type" value="Genomic_DNA"/>
</dbReference>
<keyword evidence="1" id="KW-0732">Signal</keyword>
<keyword evidence="3" id="KW-1185">Reference proteome</keyword>
<proteinExistence type="predicted"/>
<organism evidence="2 3">
    <name type="scientific">Cucurbita argyrosperma subsp. sororia</name>
    <dbReference type="NCBI Taxonomy" id="37648"/>
    <lineage>
        <taxon>Eukaryota</taxon>
        <taxon>Viridiplantae</taxon>
        <taxon>Streptophyta</taxon>
        <taxon>Embryophyta</taxon>
        <taxon>Tracheophyta</taxon>
        <taxon>Spermatophyta</taxon>
        <taxon>Magnoliopsida</taxon>
        <taxon>eudicotyledons</taxon>
        <taxon>Gunneridae</taxon>
        <taxon>Pentapetalae</taxon>
        <taxon>rosids</taxon>
        <taxon>fabids</taxon>
        <taxon>Cucurbitales</taxon>
        <taxon>Cucurbitaceae</taxon>
        <taxon>Cucurbiteae</taxon>
        <taxon>Cucurbita</taxon>
    </lineage>
</organism>
<sequence length="255" mass="28042">MNKIYVHGVNFASAGAGALADTHQGLVIDLKTQLSYFNKVTKVVEGIGHPAEAKALLSKAVYFISIGSNDYIAPFTTNSTLFQSHSPQEYVELGIHKNGGRKFAFLGVGDIGCVPLVKAVLLQGKDECFENITQLVTLHNKHLYKTLQHLEKELEGFVYSYADLYTSANQISNNPAKYGFKEGKAACCGSGPFRGFFSCGGRDGQEYELCSNPSEYLFYDSAHPTERANQLVAEWLWNGSSDSIKPYNLKALFDV</sequence>
<feature type="non-terminal residue" evidence="2">
    <location>
        <position position="1"/>
    </location>
</feature>
<accession>A0AAV6MHY5</accession>
<dbReference type="PANTHER" id="PTHR45966:SF34">
    <property type="entry name" value="GDSL-LIKE LIPASE_ACYLHYDROLASE"/>
    <property type="match status" value="1"/>
</dbReference>
<name>A0AAV6MHY5_9ROSI</name>
<dbReference type="PANTHER" id="PTHR45966">
    <property type="entry name" value="GDSL-LIKE LIPASE/ACYLHYDROLASE"/>
    <property type="match status" value="1"/>
</dbReference>
<evidence type="ECO:0000256" key="1">
    <source>
        <dbReference type="ARBA" id="ARBA00022729"/>
    </source>
</evidence>
<evidence type="ECO:0000313" key="2">
    <source>
        <dbReference type="EMBL" id="KAG6581784.1"/>
    </source>
</evidence>
<protein>
    <submittedName>
        <fullName evidence="2">GDSL esterase/lipase 1</fullName>
    </submittedName>
</protein>
<comment type="caution">
    <text evidence="2">The sequence shown here is derived from an EMBL/GenBank/DDBJ whole genome shotgun (WGS) entry which is preliminary data.</text>
</comment>
<dbReference type="Pfam" id="PF00657">
    <property type="entry name" value="Lipase_GDSL"/>
    <property type="match status" value="1"/>
</dbReference>
<reference evidence="2 3" key="1">
    <citation type="journal article" date="2021" name="Hortic Res">
        <title>The domestication of Cucurbita argyrosperma as revealed by the genome of its wild relative.</title>
        <authorList>
            <person name="Barrera-Redondo J."/>
            <person name="Sanchez-de la Vega G."/>
            <person name="Aguirre-Liguori J.A."/>
            <person name="Castellanos-Morales G."/>
            <person name="Gutierrez-Guerrero Y.T."/>
            <person name="Aguirre-Dugua X."/>
            <person name="Aguirre-Planter E."/>
            <person name="Tenaillon M.I."/>
            <person name="Lira-Saade R."/>
            <person name="Eguiarte L.E."/>
        </authorList>
    </citation>
    <scope>NUCLEOTIDE SEQUENCE [LARGE SCALE GENOMIC DNA]</scope>
    <source>
        <strain evidence="2">JBR-2021</strain>
    </source>
</reference>
<dbReference type="InterPro" id="IPR001087">
    <property type="entry name" value="GDSL"/>
</dbReference>
<dbReference type="AlphaFoldDB" id="A0AAV6MHY5"/>
<dbReference type="Proteomes" id="UP000685013">
    <property type="component" value="Chromosome 14"/>
</dbReference>
<gene>
    <name evidence="2" type="primary">GLIP1</name>
    <name evidence="2" type="ORF">SDJN03_21786</name>
</gene>
<dbReference type="GO" id="GO:0016298">
    <property type="term" value="F:lipase activity"/>
    <property type="evidence" value="ECO:0007669"/>
    <property type="project" value="TreeGrafter"/>
</dbReference>